<evidence type="ECO:0000256" key="1">
    <source>
        <dbReference type="SAM" id="MobiDB-lite"/>
    </source>
</evidence>
<gene>
    <name evidence="3" type="ORF">CI109_101588</name>
</gene>
<dbReference type="EMBL" id="CP144053">
    <property type="protein sequence ID" value="WWD17151.1"/>
    <property type="molecule type" value="Genomic_DNA"/>
</dbReference>
<dbReference type="GO" id="GO:0000724">
    <property type="term" value="P:double-strand break repair via homologous recombination"/>
    <property type="evidence" value="ECO:0007669"/>
    <property type="project" value="TreeGrafter"/>
</dbReference>
<protein>
    <recommendedName>
        <fullName evidence="2">GIY-YIG domain-containing protein</fullName>
    </recommendedName>
</protein>
<dbReference type="GO" id="GO:0033557">
    <property type="term" value="C:Slx1-Slx4 complex"/>
    <property type="evidence" value="ECO:0007669"/>
    <property type="project" value="TreeGrafter"/>
</dbReference>
<evidence type="ECO:0000313" key="4">
    <source>
        <dbReference type="Proteomes" id="UP000322225"/>
    </source>
</evidence>
<reference evidence="3" key="2">
    <citation type="submission" date="2024-01" db="EMBL/GenBank/DDBJ databases">
        <title>Comparative genomics of Cryptococcus and Kwoniella reveals pathogenesis evolution and contrasting modes of karyotype evolution via chromosome fusion or intercentromeric recombination.</title>
        <authorList>
            <person name="Coelho M.A."/>
            <person name="David-Palma M."/>
            <person name="Shea T."/>
            <person name="Bowers K."/>
            <person name="McGinley-Smith S."/>
            <person name="Mohammad A.W."/>
            <person name="Gnirke A."/>
            <person name="Yurkov A.M."/>
            <person name="Nowrousian M."/>
            <person name="Sun S."/>
            <person name="Cuomo C.A."/>
            <person name="Heitman J."/>
        </authorList>
    </citation>
    <scope>NUCLEOTIDE SEQUENCE</scope>
    <source>
        <strain evidence="3">CBS 12478</strain>
    </source>
</reference>
<feature type="region of interest" description="Disordered" evidence="1">
    <location>
        <begin position="156"/>
        <end position="233"/>
    </location>
</feature>
<dbReference type="InterPro" id="IPR035901">
    <property type="entry name" value="GIY-YIG_endonuc_sf"/>
</dbReference>
<reference evidence="3" key="1">
    <citation type="submission" date="2017-08" db="EMBL/GenBank/DDBJ databases">
        <authorList>
            <person name="Cuomo C."/>
            <person name="Billmyre B."/>
            <person name="Heitman J."/>
        </authorList>
    </citation>
    <scope>NUCLEOTIDE SEQUENCE</scope>
    <source>
        <strain evidence="3">CBS 12478</strain>
    </source>
</reference>
<dbReference type="InterPro" id="IPR050381">
    <property type="entry name" value="SLX1_endonuclease"/>
</dbReference>
<dbReference type="PANTHER" id="PTHR20208:SF10">
    <property type="entry name" value="STRUCTURE-SPECIFIC ENDONUCLEASE SUBUNIT SLX1"/>
    <property type="match status" value="1"/>
</dbReference>
<dbReference type="PROSITE" id="PS50164">
    <property type="entry name" value="GIY_YIG"/>
    <property type="match status" value="1"/>
</dbReference>
<dbReference type="RefSeq" id="XP_065823079.1">
    <property type="nucleotide sequence ID" value="XM_065967007.1"/>
</dbReference>
<accession>A0AAJ8LH18</accession>
<proteinExistence type="predicted"/>
<dbReference type="GO" id="GO:0008821">
    <property type="term" value="F:crossover junction DNA endonuclease activity"/>
    <property type="evidence" value="ECO:0007669"/>
    <property type="project" value="TreeGrafter"/>
</dbReference>
<organism evidence="3 4">
    <name type="scientific">Kwoniella shandongensis</name>
    <dbReference type="NCBI Taxonomy" id="1734106"/>
    <lineage>
        <taxon>Eukaryota</taxon>
        <taxon>Fungi</taxon>
        <taxon>Dikarya</taxon>
        <taxon>Basidiomycota</taxon>
        <taxon>Agaricomycotina</taxon>
        <taxon>Tremellomycetes</taxon>
        <taxon>Tremellales</taxon>
        <taxon>Cryptococcaceae</taxon>
        <taxon>Kwoniella</taxon>
    </lineage>
</organism>
<keyword evidence="4" id="KW-1185">Reference proteome</keyword>
<dbReference type="GO" id="GO:0017108">
    <property type="term" value="F:5'-flap endonuclease activity"/>
    <property type="evidence" value="ECO:0007669"/>
    <property type="project" value="TreeGrafter"/>
</dbReference>
<sequence length="233" mass="25755">MSKTTSTLLDGNHVFPPFYACYLLRSKAVAKSNRTYVGSTPDPPRRIRQHNGELTQGAWKTSKFRPWFEWAWQKPELSRHLRVENDPDTPIFKKDAKPPLTCSVACTLISLPPFSRLPLHLRFFVPEAHDLFQTYHATHSLSPNVTITLDLGGVSGSTAPTSGRNGKRSQPMATQFSAMTVPSQSRSRSSALATPGSKGSNESASPRRRSRDGGGNSHPRLTPIRLLASRHSP</sequence>
<dbReference type="InterPro" id="IPR000305">
    <property type="entry name" value="GIY-YIG_endonuc"/>
</dbReference>
<dbReference type="Gene3D" id="3.40.1440.10">
    <property type="entry name" value="GIY-YIG endonuclease"/>
    <property type="match status" value="1"/>
</dbReference>
<dbReference type="KEGG" id="ksn:90829911"/>
<feature type="domain" description="GIY-YIG" evidence="2">
    <location>
        <begin position="17"/>
        <end position="102"/>
    </location>
</feature>
<dbReference type="Pfam" id="PF01541">
    <property type="entry name" value="GIY-YIG"/>
    <property type="match status" value="1"/>
</dbReference>
<name>A0AAJ8LH18_9TREE</name>
<feature type="compositionally biased region" description="Polar residues" evidence="1">
    <location>
        <begin position="171"/>
        <end position="204"/>
    </location>
</feature>
<evidence type="ECO:0000259" key="2">
    <source>
        <dbReference type="PROSITE" id="PS50164"/>
    </source>
</evidence>
<dbReference type="AlphaFoldDB" id="A0AAJ8LH18"/>
<dbReference type="GeneID" id="90829911"/>
<dbReference type="PANTHER" id="PTHR20208">
    <property type="entry name" value="STRUCTURE-SPECIFIC ENDONUCLEASE SUBUNIT SLX1"/>
    <property type="match status" value="1"/>
</dbReference>
<evidence type="ECO:0000313" key="3">
    <source>
        <dbReference type="EMBL" id="WWD17151.1"/>
    </source>
</evidence>
<dbReference type="Proteomes" id="UP000322225">
    <property type="component" value="Chromosome 3"/>
</dbReference>